<protein>
    <recommendedName>
        <fullName evidence="3">Nephrocystin 3-like N-terminal domain-containing protein</fullName>
    </recommendedName>
</protein>
<dbReference type="PANTHER" id="PTHR10039:SF5">
    <property type="entry name" value="NACHT DOMAIN-CONTAINING PROTEIN"/>
    <property type="match status" value="1"/>
</dbReference>
<dbReference type="SUPFAM" id="SSF52540">
    <property type="entry name" value="P-loop containing nucleoside triphosphate hydrolases"/>
    <property type="match status" value="1"/>
</dbReference>
<dbReference type="Pfam" id="PF24883">
    <property type="entry name" value="NPHP3_N"/>
    <property type="match status" value="1"/>
</dbReference>
<dbReference type="Gene3D" id="3.40.50.300">
    <property type="entry name" value="P-loop containing nucleotide triphosphate hydrolases"/>
    <property type="match status" value="1"/>
</dbReference>
<gene>
    <name evidence="4" type="ORF">BHE90_003200</name>
</gene>
<proteinExistence type="predicted"/>
<organism evidence="4 5">
    <name type="scientific">Fusarium euwallaceae</name>
    <dbReference type="NCBI Taxonomy" id="1147111"/>
    <lineage>
        <taxon>Eukaryota</taxon>
        <taxon>Fungi</taxon>
        <taxon>Dikarya</taxon>
        <taxon>Ascomycota</taxon>
        <taxon>Pezizomycotina</taxon>
        <taxon>Sordariomycetes</taxon>
        <taxon>Hypocreomycetidae</taxon>
        <taxon>Hypocreales</taxon>
        <taxon>Nectriaceae</taxon>
        <taxon>Fusarium</taxon>
        <taxon>Fusarium solani species complex</taxon>
    </lineage>
</organism>
<keyword evidence="5" id="KW-1185">Reference proteome</keyword>
<feature type="domain" description="Nephrocystin 3-like N-terminal" evidence="3">
    <location>
        <begin position="270"/>
        <end position="441"/>
    </location>
</feature>
<keyword evidence="1" id="KW-0677">Repeat</keyword>
<accession>A0A430M2Z0</accession>
<dbReference type="Proteomes" id="UP000287124">
    <property type="component" value="Unassembled WGS sequence"/>
</dbReference>
<dbReference type="EMBL" id="MIKF01000029">
    <property type="protein sequence ID" value="RTE82261.1"/>
    <property type="molecule type" value="Genomic_DNA"/>
</dbReference>
<comment type="caution">
    <text evidence="4">The sequence shown here is derived from an EMBL/GenBank/DDBJ whole genome shotgun (WGS) entry which is preliminary data.</text>
</comment>
<dbReference type="PANTHER" id="PTHR10039">
    <property type="entry name" value="AMELOGENIN"/>
    <property type="match status" value="1"/>
</dbReference>
<evidence type="ECO:0000259" key="3">
    <source>
        <dbReference type="Pfam" id="PF24883"/>
    </source>
</evidence>
<feature type="coiled-coil region" evidence="2">
    <location>
        <begin position="76"/>
        <end position="103"/>
    </location>
</feature>
<reference evidence="4 5" key="1">
    <citation type="submission" date="2017-06" db="EMBL/GenBank/DDBJ databases">
        <title>Comparative genomic analysis of Ambrosia Fusariam Clade fungi.</title>
        <authorList>
            <person name="Stajich J.E."/>
            <person name="Carrillo J."/>
            <person name="Kijimoto T."/>
            <person name="Eskalen A."/>
            <person name="O'Donnell K."/>
            <person name="Kasson M."/>
        </authorList>
    </citation>
    <scope>NUCLEOTIDE SEQUENCE [LARGE SCALE GENOMIC DNA]</scope>
    <source>
        <strain evidence="4 5">UCR1854</strain>
    </source>
</reference>
<dbReference type="InterPro" id="IPR056884">
    <property type="entry name" value="NPHP3-like_N"/>
</dbReference>
<evidence type="ECO:0000256" key="2">
    <source>
        <dbReference type="SAM" id="Coils"/>
    </source>
</evidence>
<name>A0A430M2Z0_9HYPO</name>
<dbReference type="AlphaFoldDB" id="A0A430M2Z0"/>
<evidence type="ECO:0000256" key="1">
    <source>
        <dbReference type="ARBA" id="ARBA00022737"/>
    </source>
</evidence>
<evidence type="ECO:0000313" key="5">
    <source>
        <dbReference type="Proteomes" id="UP000287124"/>
    </source>
</evidence>
<keyword evidence="2" id="KW-0175">Coiled coil</keyword>
<sequence length="943" mass="106927">MSTLRVATEAVQATALASRIICFLAFTADLFHGAQETYQIGGLVDRKTVGDAIGDLSDAHNNLKGCNTSNPDNKDLRRLVREIAELSSRLLNIITEFEEAEAKGREATWPGLLVVGQSLCREKEVLQLKDDIQCYQDRVIAMLTSFVRPMVDKLMGLMSDRNVITGYSDIQDVVKSLNEGISACTRMHGDIQFQHLLRVQQEELERIRKFRILNILEYDRMRHRRNEIQGQLAKMEEELTPYGGIFPWAFGVDEDEVGDEDQMLKYRVRDDFADWLASEGGTFYVRGKPGSGKSILMEHLFSHPTTKRELEKRSKCNKVISLAHFFSTLTGGDQQTLTGLRRTLLHDLIDQHPNFISDLGLSEAELDDKSITHWGSGNARNALGSALDGIIEKAVMSGTCVCLFIDGLDENKDPNQPGHDDLIIQLKAWQDLGVKLCLASREDPAFEHLRPQKIMTLHQLTYSDMKRSVTQWLHQLDDVSQETAEILERDMPARSGGDFLWLALAKKDARRWLSAQTDVDFAKFTLGDMPPTLEGILSKALDSIGDGKHGQTKASSTLLMMHLLEMYNLDLDLTGYSFLDAYFRDPQFADRLYKSRLDIFDEASQSSRTVSARRRLAALCGGFVETSRDTRHLKYTHRLTKDFLQRADVHQRLLGLSRGCNIGDMTSNLILASKILTLIDGRTMPATEVQQLLQVRIDGALDKKPYTFLNIFDSLPLPIDLLKPSQSGITDEDSNGNHSKTDSKTASLGLKLMEKLYCSPFCILTLRGMYEYPSWKLKNDPAYLNTEEEIFHMTDLLIARAFYRKLEEPDLQFIRLFLQRRRKFFESGIRCCPAHYEQRQSIIQLYLSKVLVHQNLNPRSIPPPLSKADQTANIGLMIELLLRSGLVKNALFKITTITTQGRREEMTFRAWILKLNPPNMERILEAMPWNPVGMVVGLAKSIL</sequence>
<dbReference type="InterPro" id="IPR027417">
    <property type="entry name" value="P-loop_NTPase"/>
</dbReference>
<evidence type="ECO:0000313" key="4">
    <source>
        <dbReference type="EMBL" id="RTE82261.1"/>
    </source>
</evidence>